<comment type="caution">
    <text evidence="2">The sequence shown here is derived from an EMBL/GenBank/DDBJ whole genome shotgun (WGS) entry which is preliminary data.</text>
</comment>
<keyword evidence="2" id="KW-0808">Transferase</keyword>
<dbReference type="KEGG" id="cck:Ccar_02780"/>
<name>C6PMU1_9CLOT</name>
<accession>C6PMU1</accession>
<reference evidence="2 3" key="1">
    <citation type="submission" date="2009-06" db="EMBL/GenBank/DDBJ databases">
        <title>The draft genome of Clostridium carboxidivorans P7.</title>
        <authorList>
            <consortium name="US DOE Joint Genome Institute (JGI-PGF)"/>
            <person name="Lucas S."/>
            <person name="Copeland A."/>
            <person name="Lapidus A."/>
            <person name="Glavina del Rio T."/>
            <person name="Tice H."/>
            <person name="Bruce D."/>
            <person name="Goodwin L."/>
            <person name="Pitluck S."/>
            <person name="Larimer F."/>
            <person name="Land M.L."/>
            <person name="Hauser L."/>
            <person name="Hemme C.L."/>
        </authorList>
    </citation>
    <scope>NUCLEOTIDE SEQUENCE [LARGE SCALE GENOMIC DNA]</scope>
    <source>
        <strain evidence="2 3">P7</strain>
    </source>
</reference>
<dbReference type="PANTHER" id="PTHR43792:SF13">
    <property type="entry name" value="ACETYLTRANSFERASE"/>
    <property type="match status" value="1"/>
</dbReference>
<gene>
    <name evidence="2" type="ORF">CcarbDRAFT_0108</name>
</gene>
<dbReference type="SUPFAM" id="SSF55729">
    <property type="entry name" value="Acyl-CoA N-acyltransferases (Nat)"/>
    <property type="match status" value="1"/>
</dbReference>
<dbReference type="RefSeq" id="WP_007058993.1">
    <property type="nucleotide sequence ID" value="NZ_ACVI01000001.1"/>
</dbReference>
<dbReference type="eggNOG" id="COG1670">
    <property type="taxonomic scope" value="Bacteria"/>
</dbReference>
<feature type="domain" description="N-acetyltransferase" evidence="1">
    <location>
        <begin position="32"/>
        <end position="165"/>
    </location>
</feature>
<dbReference type="Proteomes" id="UP000004198">
    <property type="component" value="Unassembled WGS sequence"/>
</dbReference>
<dbReference type="OrthoDB" id="7863753at2"/>
<dbReference type="PATRIC" id="fig|536227.13.peg.587"/>
<dbReference type="Gene3D" id="3.40.630.30">
    <property type="match status" value="1"/>
</dbReference>
<organism evidence="2 3">
    <name type="scientific">Clostridium carboxidivorans P7</name>
    <dbReference type="NCBI Taxonomy" id="536227"/>
    <lineage>
        <taxon>Bacteria</taxon>
        <taxon>Bacillati</taxon>
        <taxon>Bacillota</taxon>
        <taxon>Clostridia</taxon>
        <taxon>Eubacteriales</taxon>
        <taxon>Clostridiaceae</taxon>
        <taxon>Clostridium</taxon>
    </lineage>
</organism>
<dbReference type="STRING" id="536227.Ccar_02780"/>
<evidence type="ECO:0000259" key="1">
    <source>
        <dbReference type="PROSITE" id="PS51186"/>
    </source>
</evidence>
<dbReference type="InterPro" id="IPR000182">
    <property type="entry name" value="GNAT_dom"/>
</dbReference>
<dbReference type="InterPro" id="IPR016181">
    <property type="entry name" value="Acyl_CoA_acyltransferase"/>
</dbReference>
<dbReference type="PROSITE" id="PS51186">
    <property type="entry name" value="GNAT"/>
    <property type="match status" value="1"/>
</dbReference>
<dbReference type="InterPro" id="IPR051531">
    <property type="entry name" value="N-acetyltransferase"/>
</dbReference>
<dbReference type="PANTHER" id="PTHR43792">
    <property type="entry name" value="GNAT FAMILY, PUTATIVE (AFU_ORTHOLOGUE AFUA_3G00765)-RELATED-RELATED"/>
    <property type="match status" value="1"/>
</dbReference>
<dbReference type="EMBL" id="ACVI01000001">
    <property type="protein sequence ID" value="EET89519.1"/>
    <property type="molecule type" value="Genomic_DNA"/>
</dbReference>
<evidence type="ECO:0000313" key="2">
    <source>
        <dbReference type="EMBL" id="EET89519.1"/>
    </source>
</evidence>
<proteinExistence type="predicted"/>
<dbReference type="Pfam" id="PF13302">
    <property type="entry name" value="Acetyltransf_3"/>
    <property type="match status" value="1"/>
</dbReference>
<dbReference type="GO" id="GO:0016747">
    <property type="term" value="F:acyltransferase activity, transferring groups other than amino-acyl groups"/>
    <property type="evidence" value="ECO:0007669"/>
    <property type="project" value="InterPro"/>
</dbReference>
<sequence>MNSKFLESERLILKPLSFKELVYIKDNDISNIEIEAVSNSVKSAVSKKLSKMKYIGSEFHEWYTYWLIISKNNEKGIGFIGFKGLPDENGYLEVGYSISPNHRKKRIMTEALKTLVTWASEFQDCRGIIARVLKSNIGSHKVLTNCNFKVNSSNEEENNYTLKLK</sequence>
<protein>
    <submittedName>
        <fullName evidence="2">GCN5-related N-acetyltransferase</fullName>
    </submittedName>
</protein>
<dbReference type="AlphaFoldDB" id="C6PMU1"/>
<keyword evidence="3" id="KW-1185">Reference proteome</keyword>
<evidence type="ECO:0000313" key="3">
    <source>
        <dbReference type="Proteomes" id="UP000004198"/>
    </source>
</evidence>